<dbReference type="Gene3D" id="3.40.190.10">
    <property type="entry name" value="Periplasmic binding protein-like II"/>
    <property type="match status" value="1"/>
</dbReference>
<protein>
    <submittedName>
        <fullName evidence="1">Uncharacterized protein</fullName>
    </submittedName>
</protein>
<organism evidence="1">
    <name type="scientific">Haptolina brevifila</name>
    <dbReference type="NCBI Taxonomy" id="156173"/>
    <lineage>
        <taxon>Eukaryota</taxon>
        <taxon>Haptista</taxon>
        <taxon>Haptophyta</taxon>
        <taxon>Prymnesiophyceae</taxon>
        <taxon>Prymnesiales</taxon>
        <taxon>Prymnesiaceae</taxon>
        <taxon>Haptolina</taxon>
    </lineage>
</organism>
<sequence length="243" mass="26526">MGVDIVSPPYAYLKKPPYGSKTDIEEVAGVGPDMIKAMAAHCGFEVSVVEAHWSDCWGNNEIGQGLLQGWYHGCMTYTHAAGVRNRYLEFTDSWALLNKPSGLIVKLENGVPKINGQSDMSGKTIVDVTGWAPTADTLYFVNNQCTDTKYSGFTVVQGDDIDVSGTYKGPNDRALRAVLEDKADAMWIYADQAANYHCAPGDTQDGWDCDLWAGFGTTFAYVQTGMFGWMNNGTTVAMARKGR</sequence>
<reference evidence="1" key="1">
    <citation type="submission" date="2021-01" db="EMBL/GenBank/DDBJ databases">
        <authorList>
            <person name="Corre E."/>
            <person name="Pelletier E."/>
            <person name="Niang G."/>
            <person name="Scheremetjew M."/>
            <person name="Finn R."/>
            <person name="Kale V."/>
            <person name="Holt S."/>
            <person name="Cochrane G."/>
            <person name="Meng A."/>
            <person name="Brown T."/>
            <person name="Cohen L."/>
        </authorList>
    </citation>
    <scope>NUCLEOTIDE SEQUENCE</scope>
    <source>
        <strain evidence="1">UTEX LB 985</strain>
    </source>
</reference>
<proteinExistence type="predicted"/>
<name>A0A7S2H6Q6_9EUKA</name>
<accession>A0A7S2H6Q6</accession>
<dbReference type="SUPFAM" id="SSF53850">
    <property type="entry name" value="Periplasmic binding protein-like II"/>
    <property type="match status" value="1"/>
</dbReference>
<gene>
    <name evidence="1" type="ORF">CBRE1094_LOCUS25267</name>
</gene>
<evidence type="ECO:0000313" key="1">
    <source>
        <dbReference type="EMBL" id="CAD9482049.1"/>
    </source>
</evidence>
<dbReference type="EMBL" id="HBGU01046406">
    <property type="protein sequence ID" value="CAD9482049.1"/>
    <property type="molecule type" value="Transcribed_RNA"/>
</dbReference>
<dbReference type="AlphaFoldDB" id="A0A7S2H6Q6"/>